<comment type="catalytic activity">
    <reaction evidence="5">
        <text>N-terminal L-alanyl-[ribosomal protein bS18] + acetyl-CoA = N-terminal N(alpha)-acetyl-L-alanyl-[ribosomal protein bS18] + CoA + H(+)</text>
        <dbReference type="Rhea" id="RHEA:43756"/>
        <dbReference type="Rhea" id="RHEA-COMP:10676"/>
        <dbReference type="Rhea" id="RHEA-COMP:10677"/>
        <dbReference type="ChEBI" id="CHEBI:15378"/>
        <dbReference type="ChEBI" id="CHEBI:57287"/>
        <dbReference type="ChEBI" id="CHEBI:57288"/>
        <dbReference type="ChEBI" id="CHEBI:64718"/>
        <dbReference type="ChEBI" id="CHEBI:83683"/>
        <dbReference type="EC" id="2.3.1.266"/>
    </reaction>
</comment>
<dbReference type="Pfam" id="PF00583">
    <property type="entry name" value="Acetyltransf_1"/>
    <property type="match status" value="1"/>
</dbReference>
<comment type="caution">
    <text evidence="7">The sequence shown here is derived from an EMBL/GenBank/DDBJ whole genome shotgun (WGS) entry which is preliminary data.</text>
</comment>
<dbReference type="GO" id="GO:0008999">
    <property type="term" value="F:protein-N-terminal-alanine acetyltransferase activity"/>
    <property type="evidence" value="ECO:0007669"/>
    <property type="project" value="UniProtKB-EC"/>
</dbReference>
<proteinExistence type="inferred from homology"/>
<reference evidence="7 8" key="1">
    <citation type="journal article" date="2017" name="Int. J. Syst. Evol. Microbiol.">
        <title>Desulfovibrio senegalensis sp. nov., a mesophilic sulfate reducer isolated from marine sediment.</title>
        <authorList>
            <person name="Thioye A."/>
            <person name="Gam Z.B.A."/>
            <person name="Mbengue M."/>
            <person name="Cayol J.L."/>
            <person name="Joseph-Bartoli M."/>
            <person name="Toure-Kane C."/>
            <person name="Labat M."/>
        </authorList>
    </citation>
    <scope>NUCLEOTIDE SEQUENCE [LARGE SCALE GENOMIC DNA]</scope>
    <source>
        <strain evidence="7 8">DSM 101509</strain>
    </source>
</reference>
<keyword evidence="8" id="KW-1185">Reference proteome</keyword>
<name>A0A6N6N2L1_9BACT</name>
<dbReference type="PANTHER" id="PTHR43420">
    <property type="entry name" value="ACETYLTRANSFERASE"/>
    <property type="match status" value="1"/>
</dbReference>
<evidence type="ECO:0000256" key="2">
    <source>
        <dbReference type="ARBA" id="ARBA00022490"/>
    </source>
</evidence>
<dbReference type="OrthoDB" id="529907at2"/>
<comment type="function">
    <text evidence="5">Acetylates the N-terminal alanine of ribosomal protein bS18.</text>
</comment>
<gene>
    <name evidence="7" type="primary">rimI</name>
    <name evidence="7" type="ORF">F8A88_11495</name>
</gene>
<keyword evidence="4" id="KW-0012">Acyltransferase</keyword>
<evidence type="ECO:0000256" key="1">
    <source>
        <dbReference type="ARBA" id="ARBA00005395"/>
    </source>
</evidence>
<dbReference type="InterPro" id="IPR000182">
    <property type="entry name" value="GNAT_dom"/>
</dbReference>
<dbReference type="Gene3D" id="3.40.630.30">
    <property type="match status" value="1"/>
</dbReference>
<protein>
    <recommendedName>
        <fullName evidence="5">[Ribosomal protein bS18]-alanine N-acetyltransferase</fullName>
        <ecNumber evidence="5">2.3.1.266</ecNumber>
    </recommendedName>
</protein>
<comment type="subcellular location">
    <subcellularLocation>
        <location evidence="5">Cytoplasm</location>
    </subcellularLocation>
</comment>
<keyword evidence="2 5" id="KW-0963">Cytoplasm</keyword>
<evidence type="ECO:0000313" key="7">
    <source>
        <dbReference type="EMBL" id="KAB1441240.1"/>
    </source>
</evidence>
<sequence length="152" mass="17701">MNTDPKIGTFENLGPESVREVMEIERACFAYHWTEEQFLLGLERGAYFIVGWRCHGVLVAYLAFSMIADEMEILNLAVLPEFRRRGIARRLLDAVLHISRRRGMKKGFLDVKESNIPAISLYEDYGFVQVGRRKRYYPDTKEDALLYALDFD</sequence>
<dbReference type="EMBL" id="WAIE01000005">
    <property type="protein sequence ID" value="KAB1441240.1"/>
    <property type="molecule type" value="Genomic_DNA"/>
</dbReference>
<dbReference type="InterPro" id="IPR016181">
    <property type="entry name" value="Acyl_CoA_acyltransferase"/>
</dbReference>
<evidence type="ECO:0000259" key="6">
    <source>
        <dbReference type="PROSITE" id="PS51186"/>
    </source>
</evidence>
<dbReference type="PANTHER" id="PTHR43420:SF12">
    <property type="entry name" value="N-ACETYLTRANSFERASE DOMAIN-CONTAINING PROTEIN"/>
    <property type="match status" value="1"/>
</dbReference>
<comment type="similarity">
    <text evidence="1 5">Belongs to the acetyltransferase family. RimI subfamily.</text>
</comment>
<dbReference type="AlphaFoldDB" id="A0A6N6N2L1"/>
<dbReference type="CDD" id="cd04301">
    <property type="entry name" value="NAT_SF"/>
    <property type="match status" value="1"/>
</dbReference>
<accession>A0A6N6N2L1</accession>
<dbReference type="InterPro" id="IPR006464">
    <property type="entry name" value="AcTrfase_RimI/Ard1"/>
</dbReference>
<organism evidence="7 8">
    <name type="scientific">Pseudodesulfovibrio senegalensis</name>
    <dbReference type="NCBI Taxonomy" id="1721087"/>
    <lineage>
        <taxon>Bacteria</taxon>
        <taxon>Pseudomonadati</taxon>
        <taxon>Thermodesulfobacteriota</taxon>
        <taxon>Desulfovibrionia</taxon>
        <taxon>Desulfovibrionales</taxon>
        <taxon>Desulfovibrionaceae</taxon>
    </lineage>
</organism>
<evidence type="ECO:0000256" key="3">
    <source>
        <dbReference type="ARBA" id="ARBA00022679"/>
    </source>
</evidence>
<dbReference type="EC" id="2.3.1.266" evidence="5"/>
<dbReference type="Proteomes" id="UP000438699">
    <property type="component" value="Unassembled WGS sequence"/>
</dbReference>
<evidence type="ECO:0000256" key="4">
    <source>
        <dbReference type="ARBA" id="ARBA00023315"/>
    </source>
</evidence>
<dbReference type="SUPFAM" id="SSF55729">
    <property type="entry name" value="Acyl-CoA N-acyltransferases (Nat)"/>
    <property type="match status" value="1"/>
</dbReference>
<dbReference type="GO" id="GO:0005737">
    <property type="term" value="C:cytoplasm"/>
    <property type="evidence" value="ECO:0007669"/>
    <property type="project" value="UniProtKB-SubCell"/>
</dbReference>
<dbReference type="InterPro" id="IPR050680">
    <property type="entry name" value="YpeA/RimI_acetyltransf"/>
</dbReference>
<evidence type="ECO:0000256" key="5">
    <source>
        <dbReference type="RuleBase" id="RU363094"/>
    </source>
</evidence>
<evidence type="ECO:0000313" key="8">
    <source>
        <dbReference type="Proteomes" id="UP000438699"/>
    </source>
</evidence>
<dbReference type="NCBIfam" id="TIGR01575">
    <property type="entry name" value="rimI"/>
    <property type="match status" value="1"/>
</dbReference>
<dbReference type="PROSITE" id="PS51186">
    <property type="entry name" value="GNAT"/>
    <property type="match status" value="1"/>
</dbReference>
<feature type="domain" description="N-acetyltransferase" evidence="6">
    <location>
        <begin position="8"/>
        <end position="152"/>
    </location>
</feature>
<keyword evidence="3 7" id="KW-0808">Transferase</keyword>